<evidence type="ECO:0000256" key="3">
    <source>
        <dbReference type="ARBA" id="ARBA00008370"/>
    </source>
</evidence>
<keyword evidence="7" id="KW-0999">Mitochondrion inner membrane</keyword>
<dbReference type="InterPro" id="IPR020164">
    <property type="entry name" value="Cyt_c_Oxase_assmbl_COX16"/>
</dbReference>
<evidence type="ECO:0000256" key="9">
    <source>
        <dbReference type="ARBA" id="ARBA00023128"/>
    </source>
</evidence>
<dbReference type="OrthoDB" id="5516033at2759"/>
<evidence type="ECO:0000256" key="8">
    <source>
        <dbReference type="ARBA" id="ARBA00022989"/>
    </source>
</evidence>
<evidence type="ECO:0000256" key="5">
    <source>
        <dbReference type="ARBA" id="ARBA00019222"/>
    </source>
</evidence>
<accession>A0A1Y2D110</accession>
<dbReference type="Proteomes" id="UP000193642">
    <property type="component" value="Unassembled WGS sequence"/>
</dbReference>
<feature type="transmembrane region" description="Helical" evidence="11">
    <location>
        <begin position="12"/>
        <end position="33"/>
    </location>
</feature>
<gene>
    <name evidence="12" type="ORF">BCR33DRAFT_845494</name>
</gene>
<comment type="subcellular location">
    <subcellularLocation>
        <location evidence="2">Mitochondrion inner membrane</location>
        <topology evidence="2">Single-pass membrane protein</topology>
    </subcellularLocation>
</comment>
<comment type="caution">
    <text evidence="12">The sequence shown here is derived from an EMBL/GenBank/DDBJ whole genome shotgun (WGS) entry which is preliminary data.</text>
</comment>
<name>A0A1Y2D110_9FUNG</name>
<keyword evidence="9" id="KW-0496">Mitochondrion</keyword>
<dbReference type="EMBL" id="MCGO01000003">
    <property type="protein sequence ID" value="ORY52295.1"/>
    <property type="molecule type" value="Genomic_DNA"/>
</dbReference>
<protein>
    <recommendedName>
        <fullName evidence="4">Cytochrome c oxidase assembly protein COX16, mitochondrial</fullName>
    </recommendedName>
    <alternativeName>
        <fullName evidence="5">Cytochrome c oxidase assembly protein cox16, mitochondrial</fullName>
    </alternativeName>
</protein>
<comment type="similarity">
    <text evidence="3">Belongs to the COX16 family.</text>
</comment>
<dbReference type="Pfam" id="PF14138">
    <property type="entry name" value="COX16"/>
    <property type="match status" value="1"/>
</dbReference>
<dbReference type="AlphaFoldDB" id="A0A1Y2D110"/>
<evidence type="ECO:0000313" key="13">
    <source>
        <dbReference type="Proteomes" id="UP000193642"/>
    </source>
</evidence>
<evidence type="ECO:0000256" key="10">
    <source>
        <dbReference type="ARBA" id="ARBA00023136"/>
    </source>
</evidence>
<sequence>MIKRLSKQQRQFFFFGMPFLATMVGATAMLSNLTQTKFDLKDKKVQAVSKEEELKLDANRKRLNLQEEYFKLAENEKDWDMVRVPRPKGIDEPIFTKST</sequence>
<evidence type="ECO:0000256" key="7">
    <source>
        <dbReference type="ARBA" id="ARBA00022792"/>
    </source>
</evidence>
<dbReference type="STRING" id="329046.A0A1Y2D110"/>
<keyword evidence="10 11" id="KW-0472">Membrane</keyword>
<keyword evidence="13" id="KW-1185">Reference proteome</keyword>
<evidence type="ECO:0000256" key="1">
    <source>
        <dbReference type="ARBA" id="ARBA00002490"/>
    </source>
</evidence>
<keyword evidence="8 11" id="KW-1133">Transmembrane helix</keyword>
<dbReference type="PANTHER" id="PTHR17130:SF14">
    <property type="entry name" value="CYTOCHROME C OXIDASE ASSEMBLY PROTEIN COX16 HOMOLOG, MITOCHONDRIAL"/>
    <property type="match status" value="1"/>
</dbReference>
<proteinExistence type="inferred from homology"/>
<evidence type="ECO:0000256" key="4">
    <source>
        <dbReference type="ARBA" id="ARBA00015368"/>
    </source>
</evidence>
<evidence type="ECO:0000256" key="6">
    <source>
        <dbReference type="ARBA" id="ARBA00022692"/>
    </source>
</evidence>
<keyword evidence="6 11" id="KW-0812">Transmembrane</keyword>
<dbReference type="GO" id="GO:0033617">
    <property type="term" value="P:mitochondrial respiratory chain complex IV assembly"/>
    <property type="evidence" value="ECO:0007669"/>
    <property type="project" value="TreeGrafter"/>
</dbReference>
<dbReference type="GO" id="GO:0005743">
    <property type="term" value="C:mitochondrial inner membrane"/>
    <property type="evidence" value="ECO:0007669"/>
    <property type="project" value="UniProtKB-SubCell"/>
</dbReference>
<evidence type="ECO:0000313" key="12">
    <source>
        <dbReference type="EMBL" id="ORY52295.1"/>
    </source>
</evidence>
<evidence type="ECO:0000256" key="11">
    <source>
        <dbReference type="SAM" id="Phobius"/>
    </source>
</evidence>
<organism evidence="12 13">
    <name type="scientific">Rhizoclosmatium globosum</name>
    <dbReference type="NCBI Taxonomy" id="329046"/>
    <lineage>
        <taxon>Eukaryota</taxon>
        <taxon>Fungi</taxon>
        <taxon>Fungi incertae sedis</taxon>
        <taxon>Chytridiomycota</taxon>
        <taxon>Chytridiomycota incertae sedis</taxon>
        <taxon>Chytridiomycetes</taxon>
        <taxon>Chytridiales</taxon>
        <taxon>Chytriomycetaceae</taxon>
        <taxon>Rhizoclosmatium</taxon>
    </lineage>
</organism>
<comment type="function">
    <text evidence="1">Required for the assembly of the mitochondrial respiratory chain complex IV (CIV), also known as cytochrome c oxidase. May participate in merging the COX1 and COX2 assembly lines.</text>
</comment>
<dbReference type="PANTHER" id="PTHR17130">
    <property type="entry name" value="MITOCHONDRIAL OUTER MEMBRANE PROTEIN 25"/>
    <property type="match status" value="1"/>
</dbReference>
<evidence type="ECO:0000256" key="2">
    <source>
        <dbReference type="ARBA" id="ARBA00004434"/>
    </source>
</evidence>
<reference evidence="12 13" key="1">
    <citation type="submission" date="2016-07" db="EMBL/GenBank/DDBJ databases">
        <title>Pervasive Adenine N6-methylation of Active Genes in Fungi.</title>
        <authorList>
            <consortium name="DOE Joint Genome Institute"/>
            <person name="Mondo S.J."/>
            <person name="Dannebaum R.O."/>
            <person name="Kuo R.C."/>
            <person name="Labutti K."/>
            <person name="Haridas S."/>
            <person name="Kuo A."/>
            <person name="Salamov A."/>
            <person name="Ahrendt S.R."/>
            <person name="Lipzen A."/>
            <person name="Sullivan W."/>
            <person name="Andreopoulos W.B."/>
            <person name="Clum A."/>
            <person name="Lindquist E."/>
            <person name="Daum C."/>
            <person name="Ramamoorthy G.K."/>
            <person name="Gryganskyi A."/>
            <person name="Culley D."/>
            <person name="Magnuson J.K."/>
            <person name="James T.Y."/>
            <person name="O'Malley M.A."/>
            <person name="Stajich J.E."/>
            <person name="Spatafora J.W."/>
            <person name="Visel A."/>
            <person name="Grigoriev I.V."/>
        </authorList>
    </citation>
    <scope>NUCLEOTIDE SEQUENCE [LARGE SCALE GENOMIC DNA]</scope>
    <source>
        <strain evidence="12 13">JEL800</strain>
    </source>
</reference>